<dbReference type="InterPro" id="IPR045526">
    <property type="entry name" value="DUF6471"/>
</dbReference>
<keyword evidence="3" id="KW-1185">Reference proteome</keyword>
<comment type="caution">
    <text evidence="2">The sequence shown here is derived from an EMBL/GenBank/DDBJ whole genome shotgun (WGS) entry which is preliminary data.</text>
</comment>
<dbReference type="EMBL" id="LNXY01000031">
    <property type="protein sequence ID" value="KTC84791.1"/>
    <property type="molecule type" value="Genomic_DNA"/>
</dbReference>
<name>A0A0W0SN02_9GAMM</name>
<accession>A0A0W0SN02</accession>
<dbReference type="RefSeq" id="WP_058497211.1">
    <property type="nucleotide sequence ID" value="NZ_CAAAIU010000053.1"/>
</dbReference>
<evidence type="ECO:0000313" key="2">
    <source>
        <dbReference type="EMBL" id="KTC84791.1"/>
    </source>
</evidence>
<reference evidence="2 3" key="1">
    <citation type="submission" date="2015-11" db="EMBL/GenBank/DDBJ databases">
        <title>Genomic analysis of 38 Legionella species identifies large and diverse effector repertoires.</title>
        <authorList>
            <person name="Burstein D."/>
            <person name="Amaro F."/>
            <person name="Zusman T."/>
            <person name="Lifshitz Z."/>
            <person name="Cohen O."/>
            <person name="Gilbert J.A."/>
            <person name="Pupko T."/>
            <person name="Shuman H.A."/>
            <person name="Segal G."/>
        </authorList>
    </citation>
    <scope>NUCLEOTIDE SEQUENCE [LARGE SCALE GENOMIC DNA]</scope>
    <source>
        <strain evidence="2 3">ATCC 700990</strain>
    </source>
</reference>
<dbReference type="PATRIC" id="fig|1212489.4.peg.3121"/>
<dbReference type="Pfam" id="PF20075">
    <property type="entry name" value="DUF6471"/>
    <property type="match status" value="1"/>
</dbReference>
<dbReference type="AlphaFoldDB" id="A0A0W0SN02"/>
<gene>
    <name evidence="2" type="ORF">Ldro_2955</name>
</gene>
<dbReference type="Proteomes" id="UP000054736">
    <property type="component" value="Unassembled WGS sequence"/>
</dbReference>
<evidence type="ECO:0000313" key="3">
    <source>
        <dbReference type="Proteomes" id="UP000054736"/>
    </source>
</evidence>
<dbReference type="STRING" id="1212489.Ldro_2955"/>
<organism evidence="2 3">
    <name type="scientific">Legionella drozanskii LLAP-1</name>
    <dbReference type="NCBI Taxonomy" id="1212489"/>
    <lineage>
        <taxon>Bacteria</taxon>
        <taxon>Pseudomonadati</taxon>
        <taxon>Pseudomonadota</taxon>
        <taxon>Gammaproteobacteria</taxon>
        <taxon>Legionellales</taxon>
        <taxon>Legionellaceae</taxon>
        <taxon>Legionella</taxon>
    </lineage>
</organism>
<sequence length="76" mass="8752">MTHQNWSDLASRILKAELKLKDISYEKLVILLEQINIKETKASIVNKMSRGTFQFAFFLQCAAVIGIKNLRLDEIL</sequence>
<dbReference type="OrthoDB" id="5638603at2"/>
<proteinExistence type="predicted"/>
<protein>
    <recommendedName>
        <fullName evidence="1">DUF6471 domain-containing protein</fullName>
    </recommendedName>
</protein>
<feature type="domain" description="DUF6471" evidence="1">
    <location>
        <begin position="6"/>
        <end position="70"/>
    </location>
</feature>
<evidence type="ECO:0000259" key="1">
    <source>
        <dbReference type="Pfam" id="PF20075"/>
    </source>
</evidence>